<protein>
    <submittedName>
        <fullName evidence="1">Uncharacterized protein</fullName>
    </submittedName>
</protein>
<sequence>MLLADACFFIGKSLLCAKHHKEVNLEVDLHSSEPLTNCEYVNHIAKNTAVWEAITGLIQTLESRCQQGGLAPYGASGKSLGKTGKSNRHHLSDLTACHVETK</sequence>
<evidence type="ECO:0000313" key="1">
    <source>
        <dbReference type="EMBL" id="ERE71479.1"/>
    </source>
</evidence>
<name>A0A061HZ03_CRIGR</name>
<dbReference type="EMBL" id="KE680792">
    <property type="protein sequence ID" value="ERE71479.1"/>
    <property type="molecule type" value="Genomic_DNA"/>
</dbReference>
<evidence type="ECO:0000313" key="2">
    <source>
        <dbReference type="Proteomes" id="UP000030759"/>
    </source>
</evidence>
<reference evidence="2" key="1">
    <citation type="journal article" date="2013" name="Nat. Biotechnol.">
        <title>Chinese hamster genome sequenced from sorted chromosomes.</title>
        <authorList>
            <person name="Brinkrolf K."/>
            <person name="Rupp O."/>
            <person name="Laux H."/>
            <person name="Kollin F."/>
            <person name="Ernst W."/>
            <person name="Linke B."/>
            <person name="Kofler R."/>
            <person name="Romand S."/>
            <person name="Hesse F."/>
            <person name="Budach W.E."/>
            <person name="Galosy S."/>
            <person name="Muller D."/>
            <person name="Noll T."/>
            <person name="Wienberg J."/>
            <person name="Jostock T."/>
            <person name="Leonard M."/>
            <person name="Grillari J."/>
            <person name="Tauch A."/>
            <person name="Goesmann A."/>
            <person name="Helk B."/>
            <person name="Mott J.E."/>
            <person name="Puhler A."/>
            <person name="Borth N."/>
        </authorList>
    </citation>
    <scope>NUCLEOTIDE SEQUENCE [LARGE SCALE GENOMIC DNA]</scope>
    <source>
        <strain evidence="2">17A/GY</strain>
    </source>
</reference>
<gene>
    <name evidence="1" type="ORF">H671_6g15721</name>
</gene>
<dbReference type="AlphaFoldDB" id="A0A061HZ03"/>
<proteinExistence type="predicted"/>
<accession>A0A061HZ03</accession>
<organism evidence="1 2">
    <name type="scientific">Cricetulus griseus</name>
    <name type="common">Chinese hamster</name>
    <name type="synonym">Cricetulus barabensis griseus</name>
    <dbReference type="NCBI Taxonomy" id="10029"/>
    <lineage>
        <taxon>Eukaryota</taxon>
        <taxon>Metazoa</taxon>
        <taxon>Chordata</taxon>
        <taxon>Craniata</taxon>
        <taxon>Vertebrata</taxon>
        <taxon>Euteleostomi</taxon>
        <taxon>Mammalia</taxon>
        <taxon>Eutheria</taxon>
        <taxon>Euarchontoglires</taxon>
        <taxon>Glires</taxon>
        <taxon>Rodentia</taxon>
        <taxon>Myomorpha</taxon>
        <taxon>Muroidea</taxon>
        <taxon>Cricetidae</taxon>
        <taxon>Cricetinae</taxon>
        <taxon>Cricetulus</taxon>
    </lineage>
</organism>
<dbReference type="Proteomes" id="UP000030759">
    <property type="component" value="Unassembled WGS sequence"/>
</dbReference>